<sequence length="267" mass="31057">MKRTVSDAFDESSVAQGEHNKRARNHSPRQVLQSHRNIPMVISLTGTSSSTLENVDIFVGPNNVHFNINREMLCDRVPYFDNMFNPRHRRSLKNHATFPNLEPEMFRVFLRWVQTGRVEPAGGVERFFNSDRPNHLYALADKLCAPDLMDTIISMKLGTMRAGDKMDSWNDMKWIYKNLPRGSPMRKLVAYEIGYIIHTERDPLALKLFEIDDLVMMMVSHPSILEGYLTLCRNRPQGKPFPDPSQLRKCLFHHHVFGRRCSVRTRF</sequence>
<evidence type="ECO:0000313" key="3">
    <source>
        <dbReference type="EMBL" id="KAL3419292.1"/>
    </source>
</evidence>
<accession>A0ABR4P7R2</accession>
<comment type="caution">
    <text evidence="3">The sequence shown here is derived from an EMBL/GenBank/DDBJ whole genome shotgun (WGS) entry which is preliminary data.</text>
</comment>
<dbReference type="EMBL" id="JBFCZG010000008">
    <property type="protein sequence ID" value="KAL3419292.1"/>
    <property type="molecule type" value="Genomic_DNA"/>
</dbReference>
<dbReference type="InterPro" id="IPR011333">
    <property type="entry name" value="SKP1/BTB/POZ_sf"/>
</dbReference>
<dbReference type="PROSITE" id="PS50097">
    <property type="entry name" value="BTB"/>
    <property type="match status" value="1"/>
</dbReference>
<keyword evidence="4" id="KW-1185">Reference proteome</keyword>
<evidence type="ECO:0000259" key="2">
    <source>
        <dbReference type="PROSITE" id="PS50097"/>
    </source>
</evidence>
<proteinExistence type="predicted"/>
<dbReference type="PANTHER" id="PTHR47843">
    <property type="entry name" value="BTB DOMAIN-CONTAINING PROTEIN-RELATED"/>
    <property type="match status" value="1"/>
</dbReference>
<dbReference type="Gene3D" id="3.30.710.10">
    <property type="entry name" value="Potassium Channel Kv1.1, Chain A"/>
    <property type="match status" value="1"/>
</dbReference>
<gene>
    <name evidence="3" type="ORF">PVAG01_09514</name>
</gene>
<dbReference type="InterPro" id="IPR000210">
    <property type="entry name" value="BTB/POZ_dom"/>
</dbReference>
<dbReference type="CDD" id="cd18186">
    <property type="entry name" value="BTB_POZ_ZBTB_KLHL-like"/>
    <property type="match status" value="1"/>
</dbReference>
<protein>
    <recommendedName>
        <fullName evidence="2">BTB domain-containing protein</fullName>
    </recommendedName>
</protein>
<organism evidence="3 4">
    <name type="scientific">Phlyctema vagabunda</name>
    <dbReference type="NCBI Taxonomy" id="108571"/>
    <lineage>
        <taxon>Eukaryota</taxon>
        <taxon>Fungi</taxon>
        <taxon>Dikarya</taxon>
        <taxon>Ascomycota</taxon>
        <taxon>Pezizomycotina</taxon>
        <taxon>Leotiomycetes</taxon>
        <taxon>Helotiales</taxon>
        <taxon>Dermateaceae</taxon>
        <taxon>Phlyctema</taxon>
    </lineage>
</organism>
<reference evidence="3 4" key="1">
    <citation type="submission" date="2024-06" db="EMBL/GenBank/DDBJ databases">
        <title>Complete genome of Phlyctema vagabunda strain 19-DSS-EL-015.</title>
        <authorList>
            <person name="Fiorenzani C."/>
        </authorList>
    </citation>
    <scope>NUCLEOTIDE SEQUENCE [LARGE SCALE GENOMIC DNA]</scope>
    <source>
        <strain evidence="3 4">19-DSS-EL-015</strain>
    </source>
</reference>
<evidence type="ECO:0000256" key="1">
    <source>
        <dbReference type="SAM" id="MobiDB-lite"/>
    </source>
</evidence>
<feature type="region of interest" description="Disordered" evidence="1">
    <location>
        <begin position="1"/>
        <end position="35"/>
    </location>
</feature>
<name>A0ABR4P7R2_9HELO</name>
<dbReference type="Proteomes" id="UP001629113">
    <property type="component" value="Unassembled WGS sequence"/>
</dbReference>
<evidence type="ECO:0000313" key="4">
    <source>
        <dbReference type="Proteomes" id="UP001629113"/>
    </source>
</evidence>
<dbReference type="Pfam" id="PF00651">
    <property type="entry name" value="BTB"/>
    <property type="match status" value="1"/>
</dbReference>
<dbReference type="SUPFAM" id="SSF54695">
    <property type="entry name" value="POZ domain"/>
    <property type="match status" value="1"/>
</dbReference>
<feature type="domain" description="BTB" evidence="2">
    <location>
        <begin position="53"/>
        <end position="122"/>
    </location>
</feature>
<dbReference type="PANTHER" id="PTHR47843:SF3">
    <property type="entry name" value="BTB DOMAIN-CONTAINING PROTEIN"/>
    <property type="match status" value="1"/>
</dbReference>